<dbReference type="VEuPathDB" id="MicrosporidiaDB:M153_7010003966"/>
<proteinExistence type="predicted"/>
<dbReference type="AlphaFoldDB" id="A0A0R0LWT9"/>
<protein>
    <submittedName>
        <fullName evidence="1">Uncharacterized protein</fullName>
    </submittedName>
</protein>
<sequence>MPSNEKIKLTNSQLTEVLQQLETQLLPLDQVKVKLLKTLQKILMANIQIIEDENEVELNEQMAIRTNLMNKLACLRRDGPKETASQYFDLLDQTVNTVSDSLNDNYTENIIKNEKEDKTFNLSQENDHFSKIRELNDTIPEKLDKFRNAIEIINELTESNKGSAEDKALLYFYKNGYSIE</sequence>
<dbReference type="EMBL" id="LGUB01000267">
    <property type="protein sequence ID" value="KRH93640.1"/>
    <property type="molecule type" value="Genomic_DNA"/>
</dbReference>
<name>A0A0R0LWT9_9MICR</name>
<organism evidence="1 2">
    <name type="scientific">Pseudoloma neurophilia</name>
    <dbReference type="NCBI Taxonomy" id="146866"/>
    <lineage>
        <taxon>Eukaryota</taxon>
        <taxon>Fungi</taxon>
        <taxon>Fungi incertae sedis</taxon>
        <taxon>Microsporidia</taxon>
        <taxon>Pseudoloma</taxon>
    </lineage>
</organism>
<accession>A0A0R0LWT9</accession>
<comment type="caution">
    <text evidence="1">The sequence shown here is derived from an EMBL/GenBank/DDBJ whole genome shotgun (WGS) entry which is preliminary data.</text>
</comment>
<evidence type="ECO:0000313" key="2">
    <source>
        <dbReference type="Proteomes" id="UP000051530"/>
    </source>
</evidence>
<reference evidence="1 2" key="1">
    <citation type="submission" date="2015-07" db="EMBL/GenBank/DDBJ databases">
        <title>The genome of Pseudoloma neurophilia, a relevant intracellular parasite of the zebrafish.</title>
        <authorList>
            <person name="Ndikumana S."/>
            <person name="Pelin A."/>
            <person name="Sanders J."/>
            <person name="Corradi N."/>
        </authorList>
    </citation>
    <scope>NUCLEOTIDE SEQUENCE [LARGE SCALE GENOMIC DNA]</scope>
    <source>
        <strain evidence="1 2">MK1</strain>
    </source>
</reference>
<gene>
    <name evidence="1" type="ORF">M153_7010003966</name>
</gene>
<keyword evidence="2" id="KW-1185">Reference proteome</keyword>
<dbReference type="Proteomes" id="UP000051530">
    <property type="component" value="Unassembled WGS sequence"/>
</dbReference>
<evidence type="ECO:0000313" key="1">
    <source>
        <dbReference type="EMBL" id="KRH93640.1"/>
    </source>
</evidence>